<accession>A0A5B9Y639</accession>
<dbReference type="Proteomes" id="UP000323144">
    <property type="component" value="Chromosome"/>
</dbReference>
<organism evidence="1 2">
    <name type="scientific">Spiroplasma chinense</name>
    <dbReference type="NCBI Taxonomy" id="216932"/>
    <lineage>
        <taxon>Bacteria</taxon>
        <taxon>Bacillati</taxon>
        <taxon>Mycoplasmatota</taxon>
        <taxon>Mollicutes</taxon>
        <taxon>Entomoplasmatales</taxon>
        <taxon>Spiroplasmataceae</taxon>
        <taxon>Spiroplasma</taxon>
    </lineage>
</organism>
<gene>
    <name evidence="1" type="ORF">SCHIN_v1c05500</name>
</gene>
<evidence type="ECO:0000313" key="1">
    <source>
        <dbReference type="EMBL" id="QEH61747.1"/>
    </source>
</evidence>
<dbReference type="KEGG" id="schi:SCHIN_v1c05500"/>
<sequence>MKLPINEKEDKKIYSRAKKTAKILSKNERFIFNFLKPLLLSYMENTQLFFNKNLSKIEEIKNKLSMNLNDNKMFEKLKDELSIIQKLDFLIRIVDGFDFENKEIRVEFLSNEFSIVKNDEEKEFNEQLNETTKYFEDLHIEEEKKIISFSDLYEIGNFILSFVLTEAWRINFLENFIIKDIKEDVMNKVMKNEEEAFLNIAMNSKNNQNFEKNNY</sequence>
<name>A0A5B9Y639_9MOLU</name>
<evidence type="ECO:0000313" key="2">
    <source>
        <dbReference type="Proteomes" id="UP000323144"/>
    </source>
</evidence>
<protein>
    <submittedName>
        <fullName evidence="1">Uncharacterized protein</fullName>
    </submittedName>
</protein>
<dbReference type="AlphaFoldDB" id="A0A5B9Y639"/>
<dbReference type="RefSeq" id="WP_166508133.1">
    <property type="nucleotide sequence ID" value="NZ_CP043026.1"/>
</dbReference>
<reference evidence="1 2" key="1">
    <citation type="submission" date="2019-08" db="EMBL/GenBank/DDBJ databases">
        <title>Complete genome sequence of Spiroplasma chinense CCH (DSM 19755).</title>
        <authorList>
            <person name="Shen H.-Y."/>
            <person name="Lin Y.-C."/>
            <person name="Chou L."/>
            <person name="Kuo C.-H."/>
        </authorList>
    </citation>
    <scope>NUCLEOTIDE SEQUENCE [LARGE SCALE GENOMIC DNA]</scope>
    <source>
        <strain evidence="1 2">CCH</strain>
    </source>
</reference>
<proteinExistence type="predicted"/>
<dbReference type="EMBL" id="CP043026">
    <property type="protein sequence ID" value="QEH61747.1"/>
    <property type="molecule type" value="Genomic_DNA"/>
</dbReference>
<keyword evidence="2" id="KW-1185">Reference proteome</keyword>